<evidence type="ECO:0000313" key="2">
    <source>
        <dbReference type="Proteomes" id="UP001642484"/>
    </source>
</evidence>
<organism evidence="1 2">
    <name type="scientific">Durusdinium trenchii</name>
    <dbReference type="NCBI Taxonomy" id="1381693"/>
    <lineage>
        <taxon>Eukaryota</taxon>
        <taxon>Sar</taxon>
        <taxon>Alveolata</taxon>
        <taxon>Dinophyceae</taxon>
        <taxon>Suessiales</taxon>
        <taxon>Symbiodiniaceae</taxon>
        <taxon>Durusdinium</taxon>
    </lineage>
</organism>
<dbReference type="Proteomes" id="UP001642484">
    <property type="component" value="Unassembled WGS sequence"/>
</dbReference>
<reference evidence="1 2" key="1">
    <citation type="submission" date="2024-02" db="EMBL/GenBank/DDBJ databases">
        <authorList>
            <person name="Chen Y."/>
            <person name="Shah S."/>
            <person name="Dougan E. K."/>
            <person name="Thang M."/>
            <person name="Chan C."/>
        </authorList>
    </citation>
    <scope>NUCLEOTIDE SEQUENCE [LARGE SCALE GENOMIC DNA]</scope>
</reference>
<evidence type="ECO:0008006" key="3">
    <source>
        <dbReference type="Google" id="ProtNLM"/>
    </source>
</evidence>
<accession>A0ABP0LR44</accession>
<comment type="caution">
    <text evidence="1">The sequence shown here is derived from an EMBL/GenBank/DDBJ whole genome shotgun (WGS) entry which is preliminary data.</text>
</comment>
<protein>
    <recommendedName>
        <fullName evidence="3">Secreted protein</fullName>
    </recommendedName>
</protein>
<sequence>MALLALATAYCESVIASIIQCLARAPRPQANATFASREWLENSSFRIIDSCSFGTAEHRHFGKSRVLSRFFPRRARGSIPCPTEVLDLQSGSRGKSAFIDCGLRAVTTFSQFHVVLLRGPKGLLTRQTWSVQFSHGLARNANYAFKFKRKLKRNWLADIPASSLALLSIHIEKACSRIECLASSSQISLVEHVVKGPNACADWAALFKGREVTLALPCPAVVSRPS</sequence>
<dbReference type="EMBL" id="CAXAMN010013536">
    <property type="protein sequence ID" value="CAK9041102.1"/>
    <property type="molecule type" value="Genomic_DNA"/>
</dbReference>
<gene>
    <name evidence="1" type="ORF">CCMP2556_LOCUS22064</name>
</gene>
<evidence type="ECO:0000313" key="1">
    <source>
        <dbReference type="EMBL" id="CAK9041102.1"/>
    </source>
</evidence>
<name>A0ABP0LR44_9DINO</name>
<proteinExistence type="predicted"/>
<keyword evidence="2" id="KW-1185">Reference proteome</keyword>